<dbReference type="GO" id="GO:0051256">
    <property type="term" value="P:mitotic spindle midzone assembly"/>
    <property type="evidence" value="ECO:0007669"/>
    <property type="project" value="TreeGrafter"/>
</dbReference>
<keyword evidence="3" id="KW-1185">Reference proteome</keyword>
<name>A0AA39HG13_9BILA</name>
<dbReference type="Proteomes" id="UP001175271">
    <property type="component" value="Unassembled WGS sequence"/>
</dbReference>
<feature type="compositionally biased region" description="Polar residues" evidence="1">
    <location>
        <begin position="426"/>
        <end position="440"/>
    </location>
</feature>
<evidence type="ECO:0000313" key="2">
    <source>
        <dbReference type="EMBL" id="KAK0404850.1"/>
    </source>
</evidence>
<evidence type="ECO:0008006" key="4">
    <source>
        <dbReference type="Google" id="ProtNLM"/>
    </source>
</evidence>
<dbReference type="GO" id="GO:1990023">
    <property type="term" value="C:mitotic spindle midzone"/>
    <property type="evidence" value="ECO:0007669"/>
    <property type="project" value="TreeGrafter"/>
</dbReference>
<dbReference type="GO" id="GO:0008017">
    <property type="term" value="F:microtubule binding"/>
    <property type="evidence" value="ECO:0007669"/>
    <property type="project" value="InterPro"/>
</dbReference>
<gene>
    <name evidence="2" type="ORF">QR680_017665</name>
</gene>
<dbReference type="InterPro" id="IPR007145">
    <property type="entry name" value="MAP65_Ase1_PRC1"/>
</dbReference>
<dbReference type="AlphaFoldDB" id="A0AA39HG13"/>
<dbReference type="GO" id="GO:0005737">
    <property type="term" value="C:cytoplasm"/>
    <property type="evidence" value="ECO:0007669"/>
    <property type="project" value="TreeGrafter"/>
</dbReference>
<proteinExistence type="predicted"/>
<protein>
    <recommendedName>
        <fullName evidence="4">Protein regulator of cytokinesis 1</fullName>
    </recommendedName>
</protein>
<feature type="region of interest" description="Disordered" evidence="1">
    <location>
        <begin position="465"/>
        <end position="508"/>
    </location>
</feature>
<evidence type="ECO:0000313" key="3">
    <source>
        <dbReference type="Proteomes" id="UP001175271"/>
    </source>
</evidence>
<dbReference type="EMBL" id="JAUCMV010000004">
    <property type="protein sequence ID" value="KAK0404850.1"/>
    <property type="molecule type" value="Genomic_DNA"/>
</dbReference>
<evidence type="ECO:0000256" key="1">
    <source>
        <dbReference type="SAM" id="MobiDB-lite"/>
    </source>
</evidence>
<accession>A0AA39HG13</accession>
<reference evidence="2" key="1">
    <citation type="submission" date="2023-06" db="EMBL/GenBank/DDBJ databases">
        <title>Genomic analysis of the entomopathogenic nematode Steinernema hermaphroditum.</title>
        <authorList>
            <person name="Schwarz E.M."/>
            <person name="Heppert J.K."/>
            <person name="Baniya A."/>
            <person name="Schwartz H.T."/>
            <person name="Tan C.-H."/>
            <person name="Antoshechkin I."/>
            <person name="Sternberg P.W."/>
            <person name="Goodrich-Blair H."/>
            <person name="Dillman A.R."/>
        </authorList>
    </citation>
    <scope>NUCLEOTIDE SEQUENCE</scope>
    <source>
        <strain evidence="2">PS9179</strain>
        <tissue evidence="2">Whole animal</tissue>
    </source>
</reference>
<dbReference type="PANTHER" id="PTHR19321:SF41">
    <property type="entry name" value="FASCETTO-RELATED"/>
    <property type="match status" value="1"/>
</dbReference>
<feature type="region of interest" description="Disordered" evidence="1">
    <location>
        <begin position="419"/>
        <end position="445"/>
    </location>
</feature>
<dbReference type="Pfam" id="PF03999">
    <property type="entry name" value="MAP65_ASE1"/>
    <property type="match status" value="2"/>
</dbReference>
<dbReference type="Gene3D" id="1.20.58.1520">
    <property type="match status" value="1"/>
</dbReference>
<sequence length="522" mass="61154">MASRKRRLSLDMETAEAVENINATMQQLHEIWERISMDEQARVKRVRNAYSHLRQLLSDMVEGEERMAENIIVDIRKNTETVLKMRREMELEPFPLEDFEENSVALWKALDANLKELKRQGEMRRDKEADLKKQLNEFARKLDNDSLIGNIKYASSQSRVPTTGELAHLESRLADLQTLFSSRLSELLLLQSELLRETNQMNYQALGKEVREFLESDLADVDVLPSTRIEELRKWSSNVKEEYVRWAEDAQFRYLELHSHIKELWDKCYVSEMERCFPEQFDPEIQTNEDIEALEAEVKRLDRCLEERRAIYANINRWKSLWKEKCEFEEKSSVDRNFYNNRGGQLQVILKRQQEVDRSLPRVQREVENALSAYRLTHPGEEVLIDGVSPTEYVEMTIEQHRQEKDRRRMEKIAAKREMSPGYLSPQKSKSTTRLNRMTPPTSPLMAHRARNMSESSLRKIATPVASPLASPVGSPRIRRSPRSPFSPIHNRTFRKSSKSPKMSPASVRKGIHGVRRNIPFK</sequence>
<organism evidence="2 3">
    <name type="scientific">Steinernema hermaphroditum</name>
    <dbReference type="NCBI Taxonomy" id="289476"/>
    <lineage>
        <taxon>Eukaryota</taxon>
        <taxon>Metazoa</taxon>
        <taxon>Ecdysozoa</taxon>
        <taxon>Nematoda</taxon>
        <taxon>Chromadorea</taxon>
        <taxon>Rhabditida</taxon>
        <taxon>Tylenchina</taxon>
        <taxon>Panagrolaimomorpha</taxon>
        <taxon>Strongyloidoidea</taxon>
        <taxon>Steinernematidae</taxon>
        <taxon>Steinernema</taxon>
    </lineage>
</organism>
<comment type="caution">
    <text evidence="2">The sequence shown here is derived from an EMBL/GenBank/DDBJ whole genome shotgun (WGS) entry which is preliminary data.</text>
</comment>
<dbReference type="PANTHER" id="PTHR19321">
    <property type="entry name" value="PROTEIN REGULATOR OF CYTOKINESIS 1 PRC1-RELATED"/>
    <property type="match status" value="1"/>
</dbReference>